<dbReference type="InterPro" id="IPR034660">
    <property type="entry name" value="DinB/YfiT-like"/>
</dbReference>
<keyword evidence="2" id="KW-0413">Isomerase</keyword>
<dbReference type="NCBIfam" id="TIGR03083">
    <property type="entry name" value="maleylpyruvate isomerase family mycothiol-dependent enzyme"/>
    <property type="match status" value="1"/>
</dbReference>
<accession>A0ABY2RNU9</accession>
<proteinExistence type="predicted"/>
<organism evidence="2 3">
    <name type="scientific">Rhodococcus oryzae</name>
    <dbReference type="NCBI Taxonomy" id="2571143"/>
    <lineage>
        <taxon>Bacteria</taxon>
        <taxon>Bacillati</taxon>
        <taxon>Actinomycetota</taxon>
        <taxon>Actinomycetes</taxon>
        <taxon>Mycobacteriales</taxon>
        <taxon>Nocardiaceae</taxon>
        <taxon>Rhodococcus</taxon>
    </lineage>
</organism>
<dbReference type="Gene3D" id="1.20.120.450">
    <property type="entry name" value="dinb family like domain"/>
    <property type="match status" value="1"/>
</dbReference>
<dbReference type="InterPro" id="IPR024344">
    <property type="entry name" value="MDMPI_metal-binding"/>
</dbReference>
<dbReference type="RefSeq" id="WP_136907522.1">
    <property type="nucleotide sequence ID" value="NZ_SUMD01000002.1"/>
</dbReference>
<gene>
    <name evidence="2" type="ORF">FCG67_04505</name>
</gene>
<evidence type="ECO:0000259" key="1">
    <source>
        <dbReference type="Pfam" id="PF11716"/>
    </source>
</evidence>
<dbReference type="SUPFAM" id="SSF109854">
    <property type="entry name" value="DinB/YfiT-like putative metalloenzymes"/>
    <property type="match status" value="1"/>
</dbReference>
<evidence type="ECO:0000313" key="3">
    <source>
        <dbReference type="Proteomes" id="UP000305109"/>
    </source>
</evidence>
<dbReference type="GO" id="GO:0016853">
    <property type="term" value="F:isomerase activity"/>
    <property type="evidence" value="ECO:0007669"/>
    <property type="project" value="UniProtKB-KW"/>
</dbReference>
<evidence type="ECO:0000313" key="2">
    <source>
        <dbReference type="EMBL" id="TJZ80147.1"/>
    </source>
</evidence>
<comment type="caution">
    <text evidence="2">The sequence shown here is derived from an EMBL/GenBank/DDBJ whole genome shotgun (WGS) entry which is preliminary data.</text>
</comment>
<name>A0ABY2RNU9_9NOCA</name>
<protein>
    <submittedName>
        <fullName evidence="2">Maleylpyruvate isomerase family mycothiol-dependent enzyme</fullName>
    </submittedName>
</protein>
<dbReference type="EMBL" id="SUMD01000002">
    <property type="protein sequence ID" value="TJZ80147.1"/>
    <property type="molecule type" value="Genomic_DNA"/>
</dbReference>
<reference evidence="2 3" key="1">
    <citation type="submission" date="2019-04" db="EMBL/GenBank/DDBJ databases">
        <title>Rhodococcus oryzae sp. nov., a novel actinomycete isolated from rhizosphere soil of rice (Oryza sativa L.).</title>
        <authorList>
            <person name="Li C."/>
        </authorList>
    </citation>
    <scope>NUCLEOTIDE SEQUENCE [LARGE SCALE GENOMIC DNA]</scope>
    <source>
        <strain evidence="2 3">NEAU-CX67</strain>
    </source>
</reference>
<feature type="domain" description="Mycothiol-dependent maleylpyruvate isomerase metal-binding" evidence="1">
    <location>
        <begin position="16"/>
        <end position="103"/>
    </location>
</feature>
<dbReference type="Pfam" id="PF11716">
    <property type="entry name" value="MDMPI_N"/>
    <property type="match status" value="1"/>
</dbReference>
<sequence length="218" mass="23752">MTGGHLTQEQIRPMIAAERTELADLLAGLPEAAWDSPTLCAGWRVREVVSHMTMAYRYSMLRVVFGIAKAGGNFNRMADRAARKDAAELTSGQLVASLRENVDHPWKPPGGGYEGALSHDVIHGLDITTALGLDRTVPADRLRVVLGDLSTKNLKYFGTDLHGVELRATDLDFAIGSGTPVTGHAQDILLTLCGRKLPHDRLLGEQAPRFTQRFNGKD</sequence>
<dbReference type="InterPro" id="IPR017517">
    <property type="entry name" value="Maleyloyr_isom"/>
</dbReference>
<dbReference type="Proteomes" id="UP000305109">
    <property type="component" value="Unassembled WGS sequence"/>
</dbReference>
<keyword evidence="3" id="KW-1185">Reference proteome</keyword>